<organism evidence="2 3">
    <name type="scientific">Mortierella isabellina</name>
    <name type="common">Filamentous fungus</name>
    <name type="synonym">Umbelopsis isabellina</name>
    <dbReference type="NCBI Taxonomy" id="91625"/>
    <lineage>
        <taxon>Eukaryota</taxon>
        <taxon>Fungi</taxon>
        <taxon>Fungi incertae sedis</taxon>
        <taxon>Mucoromycota</taxon>
        <taxon>Mucoromycotina</taxon>
        <taxon>Umbelopsidomycetes</taxon>
        <taxon>Umbelopsidales</taxon>
        <taxon>Umbelopsidaceae</taxon>
        <taxon>Umbelopsis</taxon>
    </lineage>
</organism>
<accession>A0A8H7PD51</accession>
<name>A0A8H7PD51_MORIS</name>
<protein>
    <submittedName>
        <fullName evidence="2">Uncharacterized protein</fullName>
    </submittedName>
</protein>
<proteinExistence type="predicted"/>
<evidence type="ECO:0000256" key="1">
    <source>
        <dbReference type="SAM" id="MobiDB-lite"/>
    </source>
</evidence>
<dbReference type="EMBL" id="JAEPQZ010000019">
    <property type="protein sequence ID" value="KAG2171678.1"/>
    <property type="molecule type" value="Genomic_DNA"/>
</dbReference>
<sequence length="244" mass="26579">MSRRETACPACHMDESLKPVAATPSSVAFAICTSCEIRVELASVPASPKPQPATSATATISQQDFLALVARVDSHDQVLTELAALRKELASTSQTLPRQPQVPRQPPTVAPATKTPTTAPITATWAQRAASGTKKKPNARQIAASARAFIPATGPQGFDFVYLPKTRKYQRSEIRSRLCDVGIDTSRVLDIIYPARDVIGLLVHVQYQALLKETLLQKKIKTTDSFDPLDPKHIADPQARLPRH</sequence>
<dbReference type="AlphaFoldDB" id="A0A8H7PD51"/>
<dbReference type="OrthoDB" id="2281765at2759"/>
<keyword evidence="3" id="KW-1185">Reference proteome</keyword>
<feature type="region of interest" description="Disordered" evidence="1">
    <location>
        <begin position="91"/>
        <end position="118"/>
    </location>
</feature>
<dbReference type="Proteomes" id="UP000654370">
    <property type="component" value="Unassembled WGS sequence"/>
</dbReference>
<evidence type="ECO:0000313" key="3">
    <source>
        <dbReference type="Proteomes" id="UP000654370"/>
    </source>
</evidence>
<evidence type="ECO:0000313" key="2">
    <source>
        <dbReference type="EMBL" id="KAG2171678.1"/>
    </source>
</evidence>
<comment type="caution">
    <text evidence="2">The sequence shown here is derived from an EMBL/GenBank/DDBJ whole genome shotgun (WGS) entry which is preliminary data.</text>
</comment>
<reference evidence="2" key="1">
    <citation type="submission" date="2020-12" db="EMBL/GenBank/DDBJ databases">
        <title>Metabolic potential, ecology and presence of endohyphal bacteria is reflected in genomic diversity of Mucoromycotina.</title>
        <authorList>
            <person name="Muszewska A."/>
            <person name="Okrasinska A."/>
            <person name="Steczkiewicz K."/>
            <person name="Drgas O."/>
            <person name="Orlowska M."/>
            <person name="Perlinska-Lenart U."/>
            <person name="Aleksandrzak-Piekarczyk T."/>
            <person name="Szatraj K."/>
            <person name="Zielenkiewicz U."/>
            <person name="Pilsyk S."/>
            <person name="Malc E."/>
            <person name="Mieczkowski P."/>
            <person name="Kruszewska J.S."/>
            <person name="Biernat P."/>
            <person name="Pawlowska J."/>
        </authorList>
    </citation>
    <scope>NUCLEOTIDE SEQUENCE</scope>
    <source>
        <strain evidence="2">WA0000067209</strain>
    </source>
</reference>
<gene>
    <name evidence="2" type="ORF">INT43_008058</name>
</gene>